<dbReference type="RefSeq" id="WP_242864159.1">
    <property type="nucleotide sequence ID" value="NZ_LRVM01000002.1"/>
</dbReference>
<evidence type="ECO:0000256" key="3">
    <source>
        <dbReference type="ARBA" id="ARBA00023163"/>
    </source>
</evidence>
<protein>
    <submittedName>
        <fullName evidence="5">HTH-type transcriptional regulator CueR</fullName>
    </submittedName>
</protein>
<dbReference type="Proteomes" id="UP000070539">
    <property type="component" value="Unassembled WGS sequence"/>
</dbReference>
<keyword evidence="3" id="KW-0804">Transcription</keyword>
<dbReference type="EMBL" id="LRVM01000002">
    <property type="protein sequence ID" value="KXL53814.1"/>
    <property type="molecule type" value="Genomic_DNA"/>
</dbReference>
<dbReference type="CDD" id="cd00592">
    <property type="entry name" value="HTH_MerR-like"/>
    <property type="match status" value="1"/>
</dbReference>
<dbReference type="InterPro" id="IPR000551">
    <property type="entry name" value="MerR-type_HTH_dom"/>
</dbReference>
<dbReference type="SMART" id="SM00422">
    <property type="entry name" value="HTH_MERR"/>
    <property type="match status" value="2"/>
</dbReference>
<dbReference type="Gene3D" id="1.10.1660.10">
    <property type="match status" value="2"/>
</dbReference>
<dbReference type="PANTHER" id="PTHR30204:SF94">
    <property type="entry name" value="HEAVY METAL-DEPENDENT TRANSCRIPTIONAL REGULATOR HI_0293-RELATED"/>
    <property type="match status" value="1"/>
</dbReference>
<dbReference type="AlphaFoldDB" id="A0A136WH64"/>
<evidence type="ECO:0000256" key="2">
    <source>
        <dbReference type="ARBA" id="ARBA00023125"/>
    </source>
</evidence>
<sequence>MKVGDIIENTYTTNQVAKIIGIHPNTVRMYEDIGFISKPIRKKNGYRVFTELHLEQFKLARTAFQIEVLQNGLRKKAVSIVKLSALCEFDKAIKLTEQYIYSVGIEICNANEAVKIVKELLRGANLENRYALKRKEISEILGISMDTLRNWEMNGLLKVKRKENGYRVYTDYDIRKLKIIRSLKCANYSLSAILRMINALERNSKADIIAVLNTPDYNEEIVSACDRLIVSLGSAKENAIAIKSMLYEMKNKYSNPPL</sequence>
<organism evidence="5 6">
    <name type="scientific">Anaerotignum neopropionicum</name>
    <dbReference type="NCBI Taxonomy" id="36847"/>
    <lineage>
        <taxon>Bacteria</taxon>
        <taxon>Bacillati</taxon>
        <taxon>Bacillota</taxon>
        <taxon>Clostridia</taxon>
        <taxon>Lachnospirales</taxon>
        <taxon>Anaerotignaceae</taxon>
        <taxon>Anaerotignum</taxon>
    </lineage>
</organism>
<reference evidence="5 6" key="1">
    <citation type="submission" date="2016-01" db="EMBL/GenBank/DDBJ databases">
        <title>Genome sequence of Clostridium neopropionicum X4, DSM-3847.</title>
        <authorList>
            <person name="Poehlein A."/>
            <person name="Beck M.H."/>
            <person name="Bengelsdorf F.R."/>
            <person name="Daniel R."/>
            <person name="Duerre P."/>
        </authorList>
    </citation>
    <scope>NUCLEOTIDE SEQUENCE [LARGE SCALE GENOMIC DNA]</scope>
    <source>
        <strain evidence="5 6">DSM-3847</strain>
    </source>
</reference>
<dbReference type="InterPro" id="IPR009061">
    <property type="entry name" value="DNA-bd_dom_put_sf"/>
</dbReference>
<evidence type="ECO:0000259" key="4">
    <source>
        <dbReference type="PROSITE" id="PS50937"/>
    </source>
</evidence>
<comment type="caution">
    <text evidence="5">The sequence shown here is derived from an EMBL/GenBank/DDBJ whole genome shotgun (WGS) entry which is preliminary data.</text>
</comment>
<dbReference type="STRING" id="36847.CLNEO_10400"/>
<name>A0A136WH64_9FIRM</name>
<accession>A0A136WH64</accession>
<dbReference type="PANTHER" id="PTHR30204">
    <property type="entry name" value="REDOX-CYCLING DRUG-SENSING TRANSCRIPTIONAL ACTIVATOR SOXR"/>
    <property type="match status" value="1"/>
</dbReference>
<proteinExistence type="predicted"/>
<dbReference type="GO" id="GO:0003700">
    <property type="term" value="F:DNA-binding transcription factor activity"/>
    <property type="evidence" value="ECO:0007669"/>
    <property type="project" value="InterPro"/>
</dbReference>
<evidence type="ECO:0000313" key="6">
    <source>
        <dbReference type="Proteomes" id="UP000070539"/>
    </source>
</evidence>
<dbReference type="InterPro" id="IPR047057">
    <property type="entry name" value="MerR_fam"/>
</dbReference>
<dbReference type="Pfam" id="PF00376">
    <property type="entry name" value="MerR"/>
    <property type="match status" value="1"/>
</dbReference>
<dbReference type="PROSITE" id="PS50937">
    <property type="entry name" value="HTH_MERR_2"/>
    <property type="match status" value="2"/>
</dbReference>
<keyword evidence="1" id="KW-0805">Transcription regulation</keyword>
<dbReference type="GO" id="GO:0003677">
    <property type="term" value="F:DNA binding"/>
    <property type="evidence" value="ECO:0007669"/>
    <property type="project" value="UniProtKB-KW"/>
</dbReference>
<feature type="domain" description="HTH merR-type" evidence="4">
    <location>
        <begin position="10"/>
        <end position="67"/>
    </location>
</feature>
<keyword evidence="6" id="KW-1185">Reference proteome</keyword>
<evidence type="ECO:0000313" key="5">
    <source>
        <dbReference type="EMBL" id="KXL53814.1"/>
    </source>
</evidence>
<feature type="domain" description="HTH merR-type" evidence="4">
    <location>
        <begin position="135"/>
        <end position="199"/>
    </location>
</feature>
<dbReference type="Pfam" id="PF13411">
    <property type="entry name" value="MerR_1"/>
    <property type="match status" value="1"/>
</dbReference>
<dbReference type="SUPFAM" id="SSF46955">
    <property type="entry name" value="Putative DNA-binding domain"/>
    <property type="match status" value="2"/>
</dbReference>
<keyword evidence="2" id="KW-0238">DNA-binding</keyword>
<dbReference type="PATRIC" id="fig|36847.3.peg.1212"/>
<evidence type="ECO:0000256" key="1">
    <source>
        <dbReference type="ARBA" id="ARBA00023015"/>
    </source>
</evidence>
<gene>
    <name evidence="5" type="primary">cueR</name>
    <name evidence="5" type="ORF">CLNEO_10400</name>
</gene>